<keyword evidence="5" id="KW-0472">Membrane</keyword>
<dbReference type="InterPro" id="IPR003760">
    <property type="entry name" value="PnrA-like"/>
</dbReference>
<dbReference type="PANTHER" id="PTHR34296:SF2">
    <property type="entry name" value="ABC TRANSPORTER GUANOSINE-BINDING PROTEIN NUPN"/>
    <property type="match status" value="1"/>
</dbReference>
<dbReference type="Pfam" id="PF02608">
    <property type="entry name" value="Bmp"/>
    <property type="match status" value="1"/>
</dbReference>
<dbReference type="GO" id="GO:0005886">
    <property type="term" value="C:plasma membrane"/>
    <property type="evidence" value="ECO:0007669"/>
    <property type="project" value="UniProtKB-SubCell"/>
</dbReference>
<feature type="signal peptide" evidence="7">
    <location>
        <begin position="1"/>
        <end position="22"/>
    </location>
</feature>
<dbReference type="AlphaFoldDB" id="A0A6N2R7C4"/>
<feature type="chain" id="PRO_5026686446" evidence="7">
    <location>
        <begin position="23"/>
        <end position="391"/>
    </location>
</feature>
<dbReference type="RefSeq" id="WP_156341795.1">
    <property type="nucleotide sequence ID" value="NZ_CACRSY010000004.1"/>
</dbReference>
<feature type="domain" description="ABC transporter substrate-binding protein PnrA-like" evidence="8">
    <location>
        <begin position="39"/>
        <end position="366"/>
    </location>
</feature>
<accession>A0A6N2R7C4</accession>
<evidence type="ECO:0000256" key="6">
    <source>
        <dbReference type="ARBA" id="ARBA00023288"/>
    </source>
</evidence>
<protein>
    <submittedName>
        <fullName evidence="9">Membrane lipoprotein TmpC</fullName>
    </submittedName>
</protein>
<evidence type="ECO:0000256" key="7">
    <source>
        <dbReference type="SAM" id="SignalP"/>
    </source>
</evidence>
<comment type="subcellular location">
    <subcellularLocation>
        <location evidence="1">Cell membrane</location>
        <topology evidence="1">Lipid-anchor</topology>
    </subcellularLocation>
</comment>
<organism evidence="9">
    <name type="scientific">Blautia hansenii</name>
    <name type="common">Ruminococcus hansenii</name>
    <dbReference type="NCBI Taxonomy" id="1322"/>
    <lineage>
        <taxon>Bacteria</taxon>
        <taxon>Bacillati</taxon>
        <taxon>Bacillota</taxon>
        <taxon>Clostridia</taxon>
        <taxon>Lachnospirales</taxon>
        <taxon>Lachnospiraceae</taxon>
        <taxon>Blautia</taxon>
    </lineage>
</organism>
<dbReference type="SUPFAM" id="SSF53822">
    <property type="entry name" value="Periplasmic binding protein-like I"/>
    <property type="match status" value="1"/>
</dbReference>
<dbReference type="CDD" id="cd06354">
    <property type="entry name" value="PBP1_PrnA-like"/>
    <property type="match status" value="1"/>
</dbReference>
<dbReference type="PROSITE" id="PS51257">
    <property type="entry name" value="PROKAR_LIPOPROTEIN"/>
    <property type="match status" value="1"/>
</dbReference>
<dbReference type="InterPro" id="IPR028082">
    <property type="entry name" value="Peripla_BP_I"/>
</dbReference>
<name>A0A6N2R7C4_BLAHA</name>
<evidence type="ECO:0000259" key="8">
    <source>
        <dbReference type="Pfam" id="PF02608"/>
    </source>
</evidence>
<comment type="similarity">
    <text evidence="2">Belongs to the BMP lipoprotein family.</text>
</comment>
<gene>
    <name evidence="9" type="primary">tmpC_1</name>
    <name evidence="9" type="ORF">BHLFYP23_01480</name>
</gene>
<keyword evidence="6 9" id="KW-0449">Lipoprotein</keyword>
<dbReference type="EMBL" id="CACRSY010000004">
    <property type="protein sequence ID" value="VYS76179.1"/>
    <property type="molecule type" value="Genomic_DNA"/>
</dbReference>
<keyword evidence="4 7" id="KW-0732">Signal</keyword>
<sequence length="391" mass="41903">MKKRASVLITALVLLSATIFTGCGKGGDNSEGKNSDLRVAVVCSGSGQNDNGYNQSACEEIKEMSEEVGCEYKIIEPANGVPEALETLADDGYNLIFTLEYDFDALIKGVGGSEPIAAQYPDTTFVVFNDNPNVDESGETIHDNVISVLFDVHEASYLAGYLSVQVNENMDKLFDASYGLTPLDEARGIGFIGGTNSNGILVYSYGFIEGINAAAAEYGATYDYYTKYDAGFTDSALGSTVAETFYDEGANVVFADAGVVGDGITAKAKELGKIAIQTDANLDAQQPGHVLTSVLKITGVPVETITKAYADGKINEMERFQTYNLASGATGITDLEEMGKHVQDQEVWNEIKEKVQTVSDKISSGEIKVTNKQLNEEFDEATCPNVVIKTN</sequence>
<evidence type="ECO:0000256" key="1">
    <source>
        <dbReference type="ARBA" id="ARBA00004193"/>
    </source>
</evidence>
<evidence type="ECO:0000256" key="5">
    <source>
        <dbReference type="ARBA" id="ARBA00023136"/>
    </source>
</evidence>
<evidence type="ECO:0000256" key="4">
    <source>
        <dbReference type="ARBA" id="ARBA00022729"/>
    </source>
</evidence>
<evidence type="ECO:0000256" key="3">
    <source>
        <dbReference type="ARBA" id="ARBA00022475"/>
    </source>
</evidence>
<dbReference type="Gene3D" id="3.40.50.2300">
    <property type="match status" value="2"/>
</dbReference>
<dbReference type="PANTHER" id="PTHR34296">
    <property type="entry name" value="TRANSCRIPTIONAL ACTIVATOR PROTEIN MED"/>
    <property type="match status" value="1"/>
</dbReference>
<keyword evidence="3" id="KW-1003">Cell membrane</keyword>
<proteinExistence type="inferred from homology"/>
<evidence type="ECO:0000256" key="2">
    <source>
        <dbReference type="ARBA" id="ARBA00008610"/>
    </source>
</evidence>
<dbReference type="InterPro" id="IPR050957">
    <property type="entry name" value="BMP_lipoprotein"/>
</dbReference>
<reference evidence="9" key="1">
    <citation type="submission" date="2019-11" db="EMBL/GenBank/DDBJ databases">
        <authorList>
            <person name="Feng L."/>
        </authorList>
    </citation>
    <scope>NUCLEOTIDE SEQUENCE</scope>
    <source>
        <strain evidence="9">BhanseniiLFYP23</strain>
    </source>
</reference>
<evidence type="ECO:0000313" key="9">
    <source>
        <dbReference type="EMBL" id="VYS76179.1"/>
    </source>
</evidence>